<proteinExistence type="predicted"/>
<dbReference type="InterPro" id="IPR006433">
    <property type="entry name" value="Prohead_protease"/>
</dbReference>
<evidence type="ECO:0000256" key="2">
    <source>
        <dbReference type="ARBA" id="ARBA00022670"/>
    </source>
</evidence>
<feature type="domain" description="Prohead serine protease" evidence="4">
    <location>
        <begin position="24"/>
        <end position="163"/>
    </location>
</feature>
<dbReference type="Pfam" id="PF04586">
    <property type="entry name" value="Peptidase_S78"/>
    <property type="match status" value="1"/>
</dbReference>
<dbReference type="OrthoDB" id="9804926at2"/>
<keyword evidence="2" id="KW-0645">Protease</keyword>
<dbReference type="EMBL" id="CP000390">
    <property type="protein sequence ID" value="ABG63289.1"/>
    <property type="molecule type" value="Genomic_DNA"/>
</dbReference>
<gene>
    <name evidence="5" type="ordered locus">Meso_1896</name>
</gene>
<dbReference type="MEROPS" id="S78.001"/>
<dbReference type="eggNOG" id="COG3740">
    <property type="taxonomic scope" value="Bacteria"/>
</dbReference>
<keyword evidence="3" id="KW-0378">Hydrolase</keyword>
<evidence type="ECO:0000256" key="1">
    <source>
        <dbReference type="ARBA" id="ARBA00022612"/>
    </source>
</evidence>
<dbReference type="AlphaFoldDB" id="Q11H36"/>
<dbReference type="GO" id="GO:0008233">
    <property type="term" value="F:peptidase activity"/>
    <property type="evidence" value="ECO:0007669"/>
    <property type="project" value="UniProtKB-KW"/>
</dbReference>
<evidence type="ECO:0000256" key="3">
    <source>
        <dbReference type="ARBA" id="ARBA00022801"/>
    </source>
</evidence>
<dbReference type="STRING" id="266779.Meso_1896"/>
<accession>Q11H36</accession>
<dbReference type="KEGG" id="mes:Meso_1896"/>
<dbReference type="NCBIfam" id="TIGR01543">
    <property type="entry name" value="proheadase_HK97"/>
    <property type="match status" value="1"/>
</dbReference>
<dbReference type="GO" id="GO:0006508">
    <property type="term" value="P:proteolysis"/>
    <property type="evidence" value="ECO:0007669"/>
    <property type="project" value="UniProtKB-KW"/>
</dbReference>
<organism evidence="5">
    <name type="scientific">Chelativorans sp. (strain BNC1)</name>
    <dbReference type="NCBI Taxonomy" id="266779"/>
    <lineage>
        <taxon>Bacteria</taxon>
        <taxon>Pseudomonadati</taxon>
        <taxon>Pseudomonadota</taxon>
        <taxon>Alphaproteobacteria</taxon>
        <taxon>Hyphomicrobiales</taxon>
        <taxon>Phyllobacteriaceae</taxon>
        <taxon>Chelativorans</taxon>
    </lineage>
</organism>
<dbReference type="InterPro" id="IPR054613">
    <property type="entry name" value="Peptidase_S78_dom"/>
</dbReference>
<protein>
    <recommendedName>
        <fullName evidence="4">Prohead serine protease domain-containing protein</fullName>
    </recommendedName>
</protein>
<evidence type="ECO:0000259" key="4">
    <source>
        <dbReference type="Pfam" id="PF04586"/>
    </source>
</evidence>
<evidence type="ECO:0000313" key="5">
    <source>
        <dbReference type="EMBL" id="ABG63289.1"/>
    </source>
</evidence>
<sequence>MTTNFATGCTEIRSAHPGDTLDVEVRFSSVGEGGEIEGTAVRFNVVDSYRTQFAPEAFANVRGPIPMLWSHDPAQVIGSWSSLQVRGEALTAKGKLNLAVVKAQEVRSLLQAKDVSGLSIGFRTVKDERRANGVRRITEARLHEISIVAFPSVPGSGVTSVRETGRESAAAFVATCRKAALALKGN</sequence>
<dbReference type="HOGENOM" id="CLU_073043_2_1_5"/>
<keyword evidence="1" id="KW-1188">Viral release from host cell</keyword>
<reference evidence="5" key="1">
    <citation type="submission" date="2006-06" db="EMBL/GenBank/DDBJ databases">
        <title>Complete sequence of chromosome of Chelativorans sp. BNC1.</title>
        <authorList>
            <consortium name="US DOE Joint Genome Institute"/>
            <person name="Copeland A."/>
            <person name="Lucas S."/>
            <person name="Lapidus A."/>
            <person name="Barry K."/>
            <person name="Detter J.C."/>
            <person name="Glavina del Rio T."/>
            <person name="Hammon N."/>
            <person name="Israni S."/>
            <person name="Dalin E."/>
            <person name="Tice H."/>
            <person name="Pitluck S."/>
            <person name="Chertkov O."/>
            <person name="Brettin T."/>
            <person name="Bruce D."/>
            <person name="Han C."/>
            <person name="Tapia R."/>
            <person name="Gilna P."/>
            <person name="Schmutz J."/>
            <person name="Larimer F."/>
            <person name="Land M."/>
            <person name="Hauser L."/>
            <person name="Kyrpides N."/>
            <person name="Mikhailova N."/>
            <person name="Richardson P."/>
        </authorList>
    </citation>
    <scope>NUCLEOTIDE SEQUENCE</scope>
    <source>
        <strain evidence="5">BNC1</strain>
    </source>
</reference>
<name>Q11H36_CHESB</name>